<evidence type="ECO:0000256" key="1">
    <source>
        <dbReference type="SAM" id="SignalP"/>
    </source>
</evidence>
<reference evidence="2" key="2">
    <citation type="submission" date="2021-09" db="EMBL/GenBank/DDBJ databases">
        <authorList>
            <person name="Gilroy R."/>
        </authorList>
    </citation>
    <scope>NUCLEOTIDE SEQUENCE</scope>
    <source>
        <strain evidence="2">CHK165-8395</strain>
    </source>
</reference>
<organism evidence="2 3">
    <name type="scientific">Phocaeicola coprocola</name>
    <dbReference type="NCBI Taxonomy" id="310298"/>
    <lineage>
        <taxon>Bacteria</taxon>
        <taxon>Pseudomonadati</taxon>
        <taxon>Bacteroidota</taxon>
        <taxon>Bacteroidia</taxon>
        <taxon>Bacteroidales</taxon>
        <taxon>Bacteroidaceae</taxon>
        <taxon>Phocaeicola</taxon>
    </lineage>
</organism>
<dbReference type="EMBL" id="DYXD01000210">
    <property type="protein sequence ID" value="HJF08393.1"/>
    <property type="molecule type" value="Genomic_DNA"/>
</dbReference>
<comment type="caution">
    <text evidence="2">The sequence shown here is derived from an EMBL/GenBank/DDBJ whole genome shotgun (WGS) entry which is preliminary data.</text>
</comment>
<sequence length="275" mass="31039">MKNMKWRNIMLLSLLCLSCAGLYAQENMKVNSIKQEKDSLKILSEGAVVFPQPGGYTADFKENTLSDLVNEIPDEQKIEIKLRKPFYIPPYYTNPSPRFYGDYVTGGQILPNFYGSGMQETLPGLGRVNQASFFYRYDLNDYFSIQAGVDAVKYNFPNSVGQSLGVSGIVTYRPADRLHINVFGSYSPDNRYGFNRSAFGATVGYDFTDRFGMEVGAQRYYDPQRGWQTVPIVTPYYKFNKFDLGIDVGGILYEVLRSVIIDKRGGSPVIMPPGR</sequence>
<dbReference type="AlphaFoldDB" id="A0A921K3J0"/>
<keyword evidence="1" id="KW-0732">Signal</keyword>
<evidence type="ECO:0000313" key="3">
    <source>
        <dbReference type="Proteomes" id="UP000718012"/>
    </source>
</evidence>
<accession>A0A921K3J0</accession>
<proteinExistence type="predicted"/>
<reference evidence="2" key="1">
    <citation type="journal article" date="2021" name="PeerJ">
        <title>Extensive microbial diversity within the chicken gut microbiome revealed by metagenomics and culture.</title>
        <authorList>
            <person name="Gilroy R."/>
            <person name="Ravi A."/>
            <person name="Getino M."/>
            <person name="Pursley I."/>
            <person name="Horton D.L."/>
            <person name="Alikhan N.F."/>
            <person name="Baker D."/>
            <person name="Gharbi K."/>
            <person name="Hall N."/>
            <person name="Watson M."/>
            <person name="Adriaenssens E.M."/>
            <person name="Foster-Nyarko E."/>
            <person name="Jarju S."/>
            <person name="Secka A."/>
            <person name="Antonio M."/>
            <person name="Oren A."/>
            <person name="Chaudhuri R.R."/>
            <person name="La Ragione R."/>
            <person name="Hildebrand F."/>
            <person name="Pallen M.J."/>
        </authorList>
    </citation>
    <scope>NUCLEOTIDE SEQUENCE</scope>
    <source>
        <strain evidence="2">CHK165-8395</strain>
    </source>
</reference>
<evidence type="ECO:0008006" key="4">
    <source>
        <dbReference type="Google" id="ProtNLM"/>
    </source>
</evidence>
<protein>
    <recommendedName>
        <fullName evidence="4">Exopolysaccharide biosynthesis protein YbjH</fullName>
    </recommendedName>
</protein>
<feature type="signal peptide" evidence="1">
    <location>
        <begin position="1"/>
        <end position="24"/>
    </location>
</feature>
<feature type="chain" id="PRO_5037472571" description="Exopolysaccharide biosynthesis protein YbjH" evidence="1">
    <location>
        <begin position="25"/>
        <end position="275"/>
    </location>
</feature>
<dbReference type="Proteomes" id="UP000718012">
    <property type="component" value="Unassembled WGS sequence"/>
</dbReference>
<name>A0A921K3J0_9BACT</name>
<gene>
    <name evidence="2" type="ORF">K8U81_09425</name>
</gene>
<evidence type="ECO:0000313" key="2">
    <source>
        <dbReference type="EMBL" id="HJF08393.1"/>
    </source>
</evidence>